<proteinExistence type="predicted"/>
<accession>A0A8X6MW49</accession>
<dbReference type="Proteomes" id="UP000887013">
    <property type="component" value="Unassembled WGS sequence"/>
</dbReference>
<evidence type="ECO:0000313" key="2">
    <source>
        <dbReference type="Proteomes" id="UP000887013"/>
    </source>
</evidence>
<dbReference type="AlphaFoldDB" id="A0A8X6MW49"/>
<evidence type="ECO:0000313" key="1">
    <source>
        <dbReference type="EMBL" id="GFS81260.1"/>
    </source>
</evidence>
<gene>
    <name evidence="1" type="ORF">NPIL_608321</name>
</gene>
<protein>
    <submittedName>
        <fullName evidence="1">Uncharacterized protein</fullName>
    </submittedName>
</protein>
<organism evidence="1 2">
    <name type="scientific">Nephila pilipes</name>
    <name type="common">Giant wood spider</name>
    <name type="synonym">Nephila maculata</name>
    <dbReference type="NCBI Taxonomy" id="299642"/>
    <lineage>
        <taxon>Eukaryota</taxon>
        <taxon>Metazoa</taxon>
        <taxon>Ecdysozoa</taxon>
        <taxon>Arthropoda</taxon>
        <taxon>Chelicerata</taxon>
        <taxon>Arachnida</taxon>
        <taxon>Araneae</taxon>
        <taxon>Araneomorphae</taxon>
        <taxon>Entelegynae</taxon>
        <taxon>Araneoidea</taxon>
        <taxon>Nephilidae</taxon>
        <taxon>Nephila</taxon>
    </lineage>
</organism>
<keyword evidence="2" id="KW-1185">Reference proteome</keyword>
<comment type="caution">
    <text evidence="1">The sequence shown here is derived from an EMBL/GenBank/DDBJ whole genome shotgun (WGS) entry which is preliminary data.</text>
</comment>
<name>A0A8X6MW49_NEPPI</name>
<sequence length="99" mass="10746">MVAITSESTKFLAVVAALISNVLLCVKDIIKSTPEVGSYGAFRIGQPNILPSRAHHVQVTPVAKVSICERSGTHWLDMSFLRTGVRSINPTLEAHISFN</sequence>
<reference evidence="1" key="1">
    <citation type="submission" date="2020-08" db="EMBL/GenBank/DDBJ databases">
        <title>Multicomponent nature underlies the extraordinary mechanical properties of spider dragline silk.</title>
        <authorList>
            <person name="Kono N."/>
            <person name="Nakamura H."/>
            <person name="Mori M."/>
            <person name="Yoshida Y."/>
            <person name="Ohtoshi R."/>
            <person name="Malay A.D."/>
            <person name="Moran D.A.P."/>
            <person name="Tomita M."/>
            <person name="Numata K."/>
            <person name="Arakawa K."/>
        </authorList>
    </citation>
    <scope>NUCLEOTIDE SEQUENCE</scope>
</reference>
<dbReference type="EMBL" id="BMAW01097720">
    <property type="protein sequence ID" value="GFS81260.1"/>
    <property type="molecule type" value="Genomic_DNA"/>
</dbReference>